<comment type="function">
    <text evidence="1">Component of the general transcription and DNA repair factor IIH (TFIIH) core complex which is involved in general and transcription-coupled nucleotide excision repair (NER) of damaged DNA.</text>
</comment>
<dbReference type="RefSeq" id="XP_009494501.1">
    <property type="nucleotide sequence ID" value="XM_009496226.1"/>
</dbReference>
<dbReference type="GO" id="GO:0005675">
    <property type="term" value="C:transcription factor TFIIH holo complex"/>
    <property type="evidence" value="ECO:0007669"/>
    <property type="project" value="TreeGrafter"/>
</dbReference>
<evidence type="ECO:0000313" key="3">
    <source>
        <dbReference type="EMBL" id="KCV71378.1"/>
    </source>
</evidence>
<keyword evidence="4" id="KW-1185">Reference proteome</keyword>
<dbReference type="EMBL" id="KB932203">
    <property type="protein sequence ID" value="KCV71378.1"/>
    <property type="molecule type" value="Genomic_DNA"/>
</dbReference>
<keyword evidence="1" id="KW-0227">DNA damage</keyword>
<comment type="similarity">
    <text evidence="1">Belongs to the TFB2 family.</text>
</comment>
<dbReference type="Pfam" id="PF03849">
    <property type="entry name" value="Tfb2"/>
    <property type="match status" value="1"/>
</dbReference>
<name>A0A058ZBS9_FONAL</name>
<evidence type="ECO:0000256" key="2">
    <source>
        <dbReference type="SAM" id="MobiDB-lite"/>
    </source>
</evidence>
<feature type="compositionally biased region" description="Low complexity" evidence="2">
    <location>
        <begin position="36"/>
        <end position="49"/>
    </location>
</feature>
<organism evidence="3">
    <name type="scientific">Fonticula alba</name>
    <name type="common">Slime mold</name>
    <dbReference type="NCBI Taxonomy" id="691883"/>
    <lineage>
        <taxon>Eukaryota</taxon>
        <taxon>Rotosphaerida</taxon>
        <taxon>Fonticulaceae</taxon>
        <taxon>Fonticula</taxon>
    </lineage>
</organism>
<reference evidence="3" key="1">
    <citation type="submission" date="2013-04" db="EMBL/GenBank/DDBJ databases">
        <title>The Genome Sequence of Fonticula alba ATCC 38817.</title>
        <authorList>
            <consortium name="The Broad Institute Genomics Platform"/>
            <person name="Russ C."/>
            <person name="Cuomo C."/>
            <person name="Burger G."/>
            <person name="Gray M.W."/>
            <person name="Holland P.W.H."/>
            <person name="King N."/>
            <person name="Lang F.B.F."/>
            <person name="Roger A.J."/>
            <person name="Ruiz-Trillo I."/>
            <person name="Brown M."/>
            <person name="Walker B."/>
            <person name="Young S."/>
            <person name="Zeng Q."/>
            <person name="Gargeya S."/>
            <person name="Fitzgerald M."/>
            <person name="Haas B."/>
            <person name="Abouelleil A."/>
            <person name="Allen A.W."/>
            <person name="Alvarado L."/>
            <person name="Arachchi H.M."/>
            <person name="Berlin A.M."/>
            <person name="Chapman S.B."/>
            <person name="Gainer-Dewar J."/>
            <person name="Goldberg J."/>
            <person name="Griggs A."/>
            <person name="Gujja S."/>
            <person name="Hansen M."/>
            <person name="Howarth C."/>
            <person name="Imamovic A."/>
            <person name="Ireland A."/>
            <person name="Larimer J."/>
            <person name="McCowan C."/>
            <person name="Murphy C."/>
            <person name="Pearson M."/>
            <person name="Poon T.W."/>
            <person name="Priest M."/>
            <person name="Roberts A."/>
            <person name="Saif S."/>
            <person name="Shea T."/>
            <person name="Sisk P."/>
            <person name="Sykes S."/>
            <person name="Wortman J."/>
            <person name="Nusbaum C."/>
            <person name="Birren B."/>
        </authorList>
    </citation>
    <scope>NUCLEOTIDE SEQUENCE [LARGE SCALE GENOMIC DNA]</scope>
    <source>
        <strain evidence="3">ATCC 38817</strain>
    </source>
</reference>
<dbReference type="GO" id="GO:0003690">
    <property type="term" value="F:double-stranded DNA binding"/>
    <property type="evidence" value="ECO:0007669"/>
    <property type="project" value="TreeGrafter"/>
</dbReference>
<keyword evidence="1" id="KW-0539">Nucleus</keyword>
<protein>
    <recommendedName>
        <fullName evidence="1">General transcription factor IIH subunit 4</fullName>
    </recommendedName>
</protein>
<dbReference type="AlphaFoldDB" id="A0A058ZBS9"/>
<feature type="region of interest" description="Disordered" evidence="2">
    <location>
        <begin position="1"/>
        <end position="57"/>
    </location>
</feature>
<proteinExistence type="inferred from homology"/>
<comment type="subcellular location">
    <subcellularLocation>
        <location evidence="1">Nucleus</location>
    </subcellularLocation>
</comment>
<dbReference type="InterPro" id="IPR004598">
    <property type="entry name" value="TFIIH_p52/Tfb2"/>
</dbReference>
<dbReference type="GO" id="GO:0001671">
    <property type="term" value="F:ATPase activator activity"/>
    <property type="evidence" value="ECO:0007669"/>
    <property type="project" value="InterPro"/>
</dbReference>
<dbReference type="Proteomes" id="UP000030693">
    <property type="component" value="Unassembled WGS sequence"/>
</dbReference>
<dbReference type="GO" id="GO:0006289">
    <property type="term" value="P:nucleotide-excision repair"/>
    <property type="evidence" value="ECO:0007669"/>
    <property type="project" value="InterPro"/>
</dbReference>
<dbReference type="PANTHER" id="PTHR13152:SF0">
    <property type="entry name" value="GENERAL TRANSCRIPTION FACTOR IIH SUBUNIT 4"/>
    <property type="match status" value="1"/>
</dbReference>
<dbReference type="STRING" id="691883.A0A058ZBS9"/>
<evidence type="ECO:0000313" key="4">
    <source>
        <dbReference type="Proteomes" id="UP000030693"/>
    </source>
</evidence>
<accession>A0A058ZBS9</accession>
<dbReference type="GeneID" id="20527054"/>
<dbReference type="OrthoDB" id="364513at2759"/>
<sequence>MTTHVIGMDHTAGSSLHHHSHAATSSMMSDDPRSTGSQSQGVAPPQQQSGSGGLVLGAGPGAAPPLVLNSEAPNNLFAYLETLEPSAVAAAAAAQGTANDVHRFIATATTDDIGRREAHLIAGIASVACSRAASAAEGVVSQLRRSAARSASNTGSSIPDASPLKLISDSLSDPASPEAGQAADDLPFGALYSQPAPCLAILHALPSLAQVVLIRLMLLDGSSRDQDPGAMSGSGMPLYHAGVQEADVLSWFRLESREAVRQELARLVRLSVIIADPPLPLASQHPELFHQMQKLQNRLRRKARLITHPATTAARLNAELDSHMRPPVEPELPDRLYTVRANFRQQLISTWGDLSGAARPSGHEEAARFISARPGPLLPLHDPPVVEPGMSDHERAAIQAQERQRADIHPLFAMVTRRTLAQHARSRWAVALRHLVEASGYMSGMQWTEGGTSGSDPKADDQLTPPLISELLDKCQLLQRDSTGSLRITRRGFKFLLQDRNRQLWTLLIKYTQLAPPCGHIFEDVLTLFVQLAYMTVGRIYSCDQLTTSQNIILSDLHQLGLVYYVAQGEDEDYCNNYFFPTPLASTLLGSGLGEDASEATGDAEGFIIVESNFRLYAFTSSPLQASLLSHFATPKHSFDGLLVYQIEYASAKAAFEQDITAVDITEYLLKNSHPQSRKQEYWIPVTVAEQLEIWYQEYTADGGTGRREKFRPLEHVVYGPAGAPTSSHYSY</sequence>
<keyword evidence="1" id="KW-0805">Transcription regulation</keyword>
<gene>
    <name evidence="3" type="ORF">H696_02329</name>
</gene>
<keyword evidence="1" id="KW-0804">Transcription</keyword>
<dbReference type="GO" id="GO:0000439">
    <property type="term" value="C:transcription factor TFIIH core complex"/>
    <property type="evidence" value="ECO:0007669"/>
    <property type="project" value="InterPro"/>
</dbReference>
<keyword evidence="1" id="KW-0234">DNA repair</keyword>
<feature type="region of interest" description="Disordered" evidence="2">
    <location>
        <begin position="150"/>
        <end position="180"/>
    </location>
</feature>
<dbReference type="PANTHER" id="PTHR13152">
    <property type="entry name" value="TFIIH, POLYPEPTIDE 4"/>
    <property type="match status" value="1"/>
</dbReference>
<dbReference type="eggNOG" id="KOG3471">
    <property type="taxonomic scope" value="Eukaryota"/>
</dbReference>
<evidence type="ECO:0000256" key="1">
    <source>
        <dbReference type="RuleBase" id="RU364024"/>
    </source>
</evidence>